<gene>
    <name evidence="1" type="ORF">JOC77_001908</name>
</gene>
<accession>A0ABS2QH42</accession>
<evidence type="ECO:0000313" key="1">
    <source>
        <dbReference type="EMBL" id="MBM7692478.1"/>
    </source>
</evidence>
<proteinExistence type="predicted"/>
<dbReference type="Proteomes" id="UP000823486">
    <property type="component" value="Unassembled WGS sequence"/>
</dbReference>
<name>A0ABS2QH42_9BACI</name>
<keyword evidence="2" id="KW-1185">Reference proteome</keyword>
<evidence type="ECO:0000313" key="2">
    <source>
        <dbReference type="Proteomes" id="UP000823486"/>
    </source>
</evidence>
<protein>
    <submittedName>
        <fullName evidence="1">Biotin operon repressor</fullName>
    </submittedName>
</protein>
<dbReference type="RefSeq" id="WP_204542124.1">
    <property type="nucleotide sequence ID" value="NZ_JAFBFI010000007.1"/>
</dbReference>
<dbReference type="EMBL" id="JAFBFI010000007">
    <property type="protein sequence ID" value="MBM7692478.1"/>
    <property type="molecule type" value="Genomic_DNA"/>
</dbReference>
<organism evidence="1 2">
    <name type="scientific">Peribacillus deserti</name>
    <dbReference type="NCBI Taxonomy" id="673318"/>
    <lineage>
        <taxon>Bacteria</taxon>
        <taxon>Bacillati</taxon>
        <taxon>Bacillota</taxon>
        <taxon>Bacilli</taxon>
        <taxon>Bacillales</taxon>
        <taxon>Bacillaceae</taxon>
        <taxon>Peribacillus</taxon>
    </lineage>
</organism>
<reference evidence="1 2" key="1">
    <citation type="submission" date="2021-01" db="EMBL/GenBank/DDBJ databases">
        <title>Genomic Encyclopedia of Type Strains, Phase IV (KMG-IV): sequencing the most valuable type-strain genomes for metagenomic binning, comparative biology and taxonomic classification.</title>
        <authorList>
            <person name="Goeker M."/>
        </authorList>
    </citation>
    <scope>NUCLEOTIDE SEQUENCE [LARGE SCALE GENOMIC DNA]</scope>
    <source>
        <strain evidence="1 2">DSM 105482</strain>
    </source>
</reference>
<comment type="caution">
    <text evidence="1">The sequence shown here is derived from an EMBL/GenBank/DDBJ whole genome shotgun (WGS) entry which is preliminary data.</text>
</comment>
<sequence>MEHAKESSDGRYNEVIIKQAVNLAYQYIEQYEPVQEADERDRVNFAKFLLFKLQENPTEYVYSHEILDNLNAFSKQKINEHYFRSNIVSKLRDRGLLIASSNKGYKLPVCIEDLYDFVNIASLNIHPMIERITKCRDQILLATNNEVDILEKTEYDQLRSIVNLERVPF</sequence>